<feature type="compositionally biased region" description="Gly residues" evidence="10">
    <location>
        <begin position="1121"/>
        <end position="1134"/>
    </location>
</feature>
<dbReference type="RefSeq" id="XP_025361573.1">
    <property type="nucleotide sequence ID" value="XM_025508273.1"/>
</dbReference>
<comment type="subcellular location">
    <subcellularLocation>
        <location evidence="1">Nucleus</location>
    </subcellularLocation>
</comment>
<dbReference type="Gene3D" id="3.40.50.10130">
    <property type="match status" value="1"/>
</dbReference>
<dbReference type="PANTHER" id="PTHR10150:SF0">
    <property type="entry name" value="DNA REPAIR ENDONUCLEASE XPF"/>
    <property type="match status" value="1"/>
</dbReference>
<dbReference type="STRING" id="1569628.A0A316URL5"/>
<evidence type="ECO:0000256" key="10">
    <source>
        <dbReference type="SAM" id="MobiDB-lite"/>
    </source>
</evidence>
<dbReference type="SMART" id="SM00891">
    <property type="entry name" value="ERCC4"/>
    <property type="match status" value="1"/>
</dbReference>
<evidence type="ECO:0000256" key="8">
    <source>
        <dbReference type="ARBA" id="ARBA00023204"/>
    </source>
</evidence>
<keyword evidence="6" id="KW-0378">Hydrolase</keyword>
<accession>A0A316URL5</accession>
<evidence type="ECO:0000259" key="11">
    <source>
        <dbReference type="SMART" id="SM00891"/>
    </source>
</evidence>
<feature type="region of interest" description="Disordered" evidence="10">
    <location>
        <begin position="378"/>
        <end position="397"/>
    </location>
</feature>
<feature type="region of interest" description="Disordered" evidence="10">
    <location>
        <begin position="558"/>
        <end position="602"/>
    </location>
</feature>
<dbReference type="GO" id="GO:0000712">
    <property type="term" value="P:resolution of meiotic recombination intermediates"/>
    <property type="evidence" value="ECO:0007669"/>
    <property type="project" value="TreeGrafter"/>
</dbReference>
<evidence type="ECO:0000256" key="3">
    <source>
        <dbReference type="ARBA" id="ARBA00022722"/>
    </source>
</evidence>
<dbReference type="GeneID" id="37030096"/>
<feature type="region of interest" description="Disordered" evidence="10">
    <location>
        <begin position="1106"/>
        <end position="1143"/>
    </location>
</feature>
<evidence type="ECO:0000256" key="1">
    <source>
        <dbReference type="ARBA" id="ARBA00004123"/>
    </source>
</evidence>
<dbReference type="CDD" id="cd20078">
    <property type="entry name" value="XPF_nuclease_XPF_euk"/>
    <property type="match status" value="1"/>
</dbReference>
<dbReference type="GO" id="GO:0000724">
    <property type="term" value="P:double-strand break repair via homologous recombination"/>
    <property type="evidence" value="ECO:0007669"/>
    <property type="project" value="TreeGrafter"/>
</dbReference>
<dbReference type="GO" id="GO:0003697">
    <property type="term" value="F:single-stranded DNA binding"/>
    <property type="evidence" value="ECO:0007669"/>
    <property type="project" value="TreeGrafter"/>
</dbReference>
<evidence type="ECO:0000313" key="13">
    <source>
        <dbReference type="Proteomes" id="UP000245884"/>
    </source>
</evidence>
<keyword evidence="8" id="KW-0234">DNA repair</keyword>
<dbReference type="InterPro" id="IPR006166">
    <property type="entry name" value="ERCC4_domain"/>
</dbReference>
<dbReference type="InterPro" id="IPR011335">
    <property type="entry name" value="Restrct_endonuc-II-like"/>
</dbReference>
<protein>
    <recommendedName>
        <fullName evidence="11">ERCC4 domain-containing protein</fullName>
    </recommendedName>
</protein>
<feature type="domain" description="ERCC4" evidence="11">
    <location>
        <begin position="825"/>
        <end position="905"/>
    </location>
</feature>
<evidence type="ECO:0000256" key="4">
    <source>
        <dbReference type="ARBA" id="ARBA00022759"/>
    </source>
</evidence>
<reference evidence="12 13" key="1">
    <citation type="journal article" date="2018" name="Mol. Biol. Evol.">
        <title>Broad Genomic Sampling Reveals a Smut Pathogenic Ancestry of the Fungal Clade Ustilaginomycotina.</title>
        <authorList>
            <person name="Kijpornyongpan T."/>
            <person name="Mondo S.J."/>
            <person name="Barry K."/>
            <person name="Sandor L."/>
            <person name="Lee J."/>
            <person name="Lipzen A."/>
            <person name="Pangilinan J."/>
            <person name="LaButti K."/>
            <person name="Hainaut M."/>
            <person name="Henrissat B."/>
            <person name="Grigoriev I.V."/>
            <person name="Spatafora J.W."/>
            <person name="Aime M.C."/>
        </authorList>
    </citation>
    <scope>NUCLEOTIDE SEQUENCE [LARGE SCALE GENOMIC DNA]</scope>
    <source>
        <strain evidence="12 13">MCA 5214</strain>
    </source>
</reference>
<dbReference type="GO" id="GO:0000014">
    <property type="term" value="F:single-stranded DNA endodeoxyribonuclease activity"/>
    <property type="evidence" value="ECO:0007669"/>
    <property type="project" value="TreeGrafter"/>
</dbReference>
<organism evidence="12 13">
    <name type="scientific">Jaminaea rosea</name>
    <dbReference type="NCBI Taxonomy" id="1569628"/>
    <lineage>
        <taxon>Eukaryota</taxon>
        <taxon>Fungi</taxon>
        <taxon>Dikarya</taxon>
        <taxon>Basidiomycota</taxon>
        <taxon>Ustilaginomycotina</taxon>
        <taxon>Exobasidiomycetes</taxon>
        <taxon>Microstromatales</taxon>
        <taxon>Microstromatales incertae sedis</taxon>
        <taxon>Jaminaea</taxon>
    </lineage>
</organism>
<dbReference type="OrthoDB" id="361020at2759"/>
<feature type="compositionally biased region" description="Gly residues" evidence="10">
    <location>
        <begin position="919"/>
        <end position="928"/>
    </location>
</feature>
<keyword evidence="7" id="KW-0238">DNA-binding</keyword>
<dbReference type="FunFam" id="3.40.50.10130:FF:000002">
    <property type="entry name" value="DNA repair endonuclease XPF"/>
    <property type="match status" value="1"/>
</dbReference>
<evidence type="ECO:0000256" key="6">
    <source>
        <dbReference type="ARBA" id="ARBA00022801"/>
    </source>
</evidence>
<evidence type="ECO:0000256" key="5">
    <source>
        <dbReference type="ARBA" id="ARBA00022763"/>
    </source>
</evidence>
<dbReference type="GO" id="GO:1901255">
    <property type="term" value="P:nucleotide-excision repair involved in interstrand cross-link repair"/>
    <property type="evidence" value="ECO:0007669"/>
    <property type="project" value="TreeGrafter"/>
</dbReference>
<proteinExistence type="inferred from homology"/>
<feature type="compositionally biased region" description="Gly residues" evidence="10">
    <location>
        <begin position="577"/>
        <end position="593"/>
    </location>
</feature>
<keyword evidence="13" id="KW-1185">Reference proteome</keyword>
<keyword evidence="5" id="KW-0227">DNA damage</keyword>
<feature type="compositionally biased region" description="Low complexity" evidence="10">
    <location>
        <begin position="929"/>
        <end position="944"/>
    </location>
</feature>
<dbReference type="Gene3D" id="1.10.150.20">
    <property type="entry name" value="5' to 3' exonuclease, C-terminal subdomain"/>
    <property type="match status" value="1"/>
</dbReference>
<name>A0A316URL5_9BASI</name>
<comment type="similarity">
    <text evidence="2">Belongs to the XPF family.</text>
</comment>
<feature type="region of interest" description="Disordered" evidence="10">
    <location>
        <begin position="919"/>
        <end position="949"/>
    </location>
</feature>
<dbReference type="EMBL" id="KZ819669">
    <property type="protein sequence ID" value="PWN26961.1"/>
    <property type="molecule type" value="Genomic_DNA"/>
</dbReference>
<keyword evidence="9" id="KW-0539">Nucleus</keyword>
<dbReference type="Pfam" id="PF02732">
    <property type="entry name" value="ERCC4"/>
    <property type="match status" value="1"/>
</dbReference>
<dbReference type="Proteomes" id="UP000245884">
    <property type="component" value="Unassembled WGS sequence"/>
</dbReference>
<dbReference type="AlphaFoldDB" id="A0A316URL5"/>
<keyword evidence="3" id="KW-0540">Nuclease</keyword>
<evidence type="ECO:0000313" key="12">
    <source>
        <dbReference type="EMBL" id="PWN26961.1"/>
    </source>
</evidence>
<gene>
    <name evidence="12" type="ORF">BDZ90DRAFT_260642</name>
</gene>
<evidence type="ECO:0000256" key="2">
    <source>
        <dbReference type="ARBA" id="ARBA00010015"/>
    </source>
</evidence>
<keyword evidence="4" id="KW-0255">Endonuclease</keyword>
<evidence type="ECO:0000256" key="9">
    <source>
        <dbReference type="ARBA" id="ARBA00023242"/>
    </source>
</evidence>
<dbReference type="PANTHER" id="PTHR10150">
    <property type="entry name" value="DNA REPAIR ENDONUCLEASE XPF"/>
    <property type="match status" value="1"/>
</dbReference>
<dbReference type="GO" id="GO:0003684">
    <property type="term" value="F:damaged DNA binding"/>
    <property type="evidence" value="ECO:0007669"/>
    <property type="project" value="TreeGrafter"/>
</dbReference>
<dbReference type="SUPFAM" id="SSF52980">
    <property type="entry name" value="Restriction endonuclease-like"/>
    <property type="match status" value="1"/>
</dbReference>
<dbReference type="GO" id="GO:0000110">
    <property type="term" value="C:nucleotide-excision repair factor 1 complex"/>
    <property type="evidence" value="ECO:0007669"/>
    <property type="project" value="TreeGrafter"/>
</dbReference>
<sequence>MPPARGEADGQSSAAASSSSSSSLLLPFARTLIRSLVPADDEPLDEGDALLILARGLGLRTIVAHILKIYDAPTNLVLLVNAQGSEEAGLSEELTTLGVRKPGLRAVGYETSQAKRKGMYAQGGLLSVTSQILITDMLNETVPIELVTGIVFLHAESVTPESNEAFIAGVYRDRNQDGFLKAFSDNVTHFSLGLAPLQTVLTKLRIRRVDLYPRFHKSVIRDLGQRKADVVELHQPLSRSMRMIQTAIVECLEATLTELKKAVATLDVGGGDDDGGYSVENALFLAFDYLVDRQLQPVWHTLSAKTRRLARDLKELRSLLDYLISYDAVDFHEYLEMSRGAAVGAGGEQPYWWNLEASNVVFNTARARAYLGKVDSNATTTEPRVQHGDGAGGVDEDEDEIEAAGGAAASSSHAWAPKWLPPGITPVLEEQPKWHLLREVLDEIEQHLSFTEEKDISPNNTILIMTNGQRSARQVRWFLSSMGALKVGQEQVEEEGGEFVPGRKMLRQKLRGHFEHKAAVGRLNANLKLANQGKVAPIAKGSGPSVATNTAMSDALKRKEVWERGAGPPNKRRRQRGGGMVGSGSGGGGGRGANGNETPNDALEGEAADVAGFYERAMGIVAEHEDEDDEAGQDGEGLMRAAAEEVDDDDDGITAIPDEAQAVAAASTSALPPLDHLEGDQAAFTQVDFDNYFGVLDTDSLVIIRPYRNDDDDNVLRELRPRFIIMYDPDPSFVRRVELYRASTVGANPRVYFLLYAESVEEQRYLSSLRREKEAFEKLIREKSIMALPIQDGRPAQEDGNDRLLRSINSRNAGGQRGVTSLPPTIVVDMREFKSSLPPMLYAAGIKVVPCTLQVGDYILSPEMCVERKSLPDLIQSFNSGRLYAQCETMSVHYLHPILLIEFPQDKAFAMQSMVKTPAGGGGGGGGSSSSSSSSTTTSKGSGSNAKDPTEIDVQTKLVMLTISFPRLRIIWSSSPYHTADIFSELKTTYDEPDPVKVAAIGLSTTSGEGAGAGAGGAGGAGVAGTGEYESSFNLTPQDMLLAMPGITTKNVRHVMNSVRDLRELCAGVGDGEEEEEEGEGEGLEEADIQELIGTEPGRALWGFITRDLNGGKKRGRGSGRGRGGTRAGRGGATAGNAVSRSR</sequence>
<evidence type="ECO:0000256" key="7">
    <source>
        <dbReference type="ARBA" id="ARBA00023125"/>
    </source>
</evidence>
<dbReference type="InterPro" id="IPR047520">
    <property type="entry name" value="XPF_nuclease"/>
</dbReference>